<feature type="transmembrane region" description="Helical" evidence="1">
    <location>
        <begin position="255"/>
        <end position="278"/>
    </location>
</feature>
<proteinExistence type="predicted"/>
<evidence type="ECO:0000313" key="3">
    <source>
        <dbReference type="Proteomes" id="UP000314011"/>
    </source>
</evidence>
<feature type="transmembrane region" description="Helical" evidence="1">
    <location>
        <begin position="210"/>
        <end position="235"/>
    </location>
</feature>
<feature type="transmembrane region" description="Helical" evidence="1">
    <location>
        <begin position="84"/>
        <end position="104"/>
    </location>
</feature>
<feature type="transmembrane region" description="Helical" evidence="1">
    <location>
        <begin position="340"/>
        <end position="362"/>
    </location>
</feature>
<feature type="transmembrane region" description="Helical" evidence="1">
    <location>
        <begin position="110"/>
        <end position="130"/>
    </location>
</feature>
<accession>A0A5C5G884</accession>
<keyword evidence="1" id="KW-0472">Membrane</keyword>
<protein>
    <submittedName>
        <fullName evidence="2">DUF2029 domain-containing protein</fullName>
    </submittedName>
</protein>
<dbReference type="RefSeq" id="WP_140197195.1">
    <property type="nucleotide sequence ID" value="NZ_CP065915.1"/>
</dbReference>
<dbReference type="Proteomes" id="UP000314011">
    <property type="component" value="Unassembled WGS sequence"/>
</dbReference>
<reference evidence="2 3" key="1">
    <citation type="submission" date="2019-06" db="EMBL/GenBank/DDBJ databases">
        <title>Genome of new Rhodobacteraceae sp. SM1903.</title>
        <authorList>
            <person name="Ren X."/>
        </authorList>
    </citation>
    <scope>NUCLEOTIDE SEQUENCE [LARGE SCALE GENOMIC DNA]</scope>
    <source>
        <strain evidence="2 3">SM1903</strain>
    </source>
</reference>
<organism evidence="2 3">
    <name type="scientific">Pelagovum pacificum</name>
    <dbReference type="NCBI Taxonomy" id="2588711"/>
    <lineage>
        <taxon>Bacteria</taxon>
        <taxon>Pseudomonadati</taxon>
        <taxon>Pseudomonadota</taxon>
        <taxon>Alphaproteobacteria</taxon>
        <taxon>Rhodobacterales</taxon>
        <taxon>Paracoccaceae</taxon>
        <taxon>Pelagovum</taxon>
    </lineage>
</organism>
<name>A0A5C5G884_9RHOB</name>
<evidence type="ECO:0000256" key="1">
    <source>
        <dbReference type="SAM" id="Phobius"/>
    </source>
</evidence>
<comment type="caution">
    <text evidence="2">The sequence shown here is derived from an EMBL/GenBank/DDBJ whole genome shotgun (WGS) entry which is preliminary data.</text>
</comment>
<keyword evidence="1" id="KW-1133">Transmembrane helix</keyword>
<keyword evidence="1" id="KW-0812">Transmembrane</keyword>
<dbReference type="OrthoDB" id="7993201at2"/>
<sequence>MFHPKAGRLAGLTFIFVALLGGISIAKGGYYFGKHEGDTLHFIDIVMRMAAGERAHLDFMTPIGVLAFAPVAALVSAGMGIGKAILWSQLFVAVLLAPAAWWIAARRLTGGVAILFVLFVSVLTLALVHGEAEPALSISMHYNRWSWAMTFVLVIAALVPPKAGRGAAADGIIIGLLVAALVMIKVTYVVAFVVPVVLGLVRTGQQRTLLVALVAGAFAALIATLWLGLGHWAAYIGDLREVSASTVRPQPGLPFSGVLTAPLYVGASLTALAAVIVLRQAGQDIAGLLVLLLVPGFFYVTYQNFGNDPQWLLLLGVLMLAFVSTMPEEGENSFGLQHRAAAAGLAAIALTFAAPSFFNLAYSPFRHFFVEAEDYAPVIPGAPESADLFAAAVRAEDPAVRVPLIAPGLGLTEEAPLGDEDEPGPNTPVTFMGEEFAACTLDGGMIAMFDAVAADLDAAGYGGRTLFAADLLSTYWLYGDLEPLPGAAPWYYGALSGYEAADLLFVPTCPIVGRVRREILEAIEAQGTEELTEVRRTEAYVLYERAEITR</sequence>
<feature type="transmembrane region" description="Helical" evidence="1">
    <location>
        <begin position="285"/>
        <end position="305"/>
    </location>
</feature>
<feature type="transmembrane region" description="Helical" evidence="1">
    <location>
        <begin position="142"/>
        <end position="160"/>
    </location>
</feature>
<feature type="transmembrane region" description="Helical" evidence="1">
    <location>
        <begin position="59"/>
        <end position="77"/>
    </location>
</feature>
<evidence type="ECO:0000313" key="2">
    <source>
        <dbReference type="EMBL" id="TNY30929.1"/>
    </source>
</evidence>
<keyword evidence="3" id="KW-1185">Reference proteome</keyword>
<gene>
    <name evidence="2" type="ORF">FHY64_17660</name>
</gene>
<feature type="transmembrane region" description="Helical" evidence="1">
    <location>
        <begin position="172"/>
        <end position="198"/>
    </location>
</feature>
<dbReference type="AlphaFoldDB" id="A0A5C5G884"/>
<dbReference type="EMBL" id="VFFF01000003">
    <property type="protein sequence ID" value="TNY30929.1"/>
    <property type="molecule type" value="Genomic_DNA"/>
</dbReference>